<evidence type="ECO:0000256" key="4">
    <source>
        <dbReference type="ARBA" id="ARBA00022989"/>
    </source>
</evidence>
<reference evidence="8 9" key="1">
    <citation type="submission" date="2016-10" db="EMBL/GenBank/DDBJ databases">
        <authorList>
            <person name="de Groot N.N."/>
        </authorList>
    </citation>
    <scope>NUCLEOTIDE SEQUENCE [LARGE SCALE GENOMIC DNA]</scope>
    <source>
        <strain evidence="8 9">CGMCC 1.9157</strain>
    </source>
</reference>
<feature type="transmembrane region" description="Helical" evidence="7">
    <location>
        <begin position="191"/>
        <end position="209"/>
    </location>
</feature>
<evidence type="ECO:0000313" key="8">
    <source>
        <dbReference type="EMBL" id="SFO99078.1"/>
    </source>
</evidence>
<dbReference type="InterPro" id="IPR003841">
    <property type="entry name" value="Na/Pi_transpt"/>
</dbReference>
<dbReference type="PANTHER" id="PTHR10010">
    <property type="entry name" value="SOLUTE CARRIER FAMILY 34 SODIUM PHOSPHATE , MEMBER 2-RELATED"/>
    <property type="match status" value="1"/>
</dbReference>
<gene>
    <name evidence="8" type="ORF">SAMN04488056_11770</name>
</gene>
<keyword evidence="5 7" id="KW-0472">Membrane</keyword>
<dbReference type="EMBL" id="FOVR01000017">
    <property type="protein sequence ID" value="SFO99078.1"/>
    <property type="molecule type" value="Genomic_DNA"/>
</dbReference>
<feature type="transmembrane region" description="Helical" evidence="7">
    <location>
        <begin position="262"/>
        <end position="281"/>
    </location>
</feature>
<proteinExistence type="predicted"/>
<keyword evidence="2" id="KW-1003">Cell membrane</keyword>
<keyword evidence="3 7" id="KW-0812">Transmembrane</keyword>
<evidence type="ECO:0000256" key="7">
    <source>
        <dbReference type="SAM" id="Phobius"/>
    </source>
</evidence>
<dbReference type="GO" id="GO:0005886">
    <property type="term" value="C:plasma membrane"/>
    <property type="evidence" value="ECO:0007669"/>
    <property type="project" value="UniProtKB-SubCell"/>
</dbReference>
<feature type="coiled-coil region" evidence="6">
    <location>
        <begin position="485"/>
        <end position="535"/>
    </location>
</feature>
<organism evidence="8 9">
    <name type="scientific">Cohaesibacter marisflavi</name>
    <dbReference type="NCBI Taxonomy" id="655353"/>
    <lineage>
        <taxon>Bacteria</taxon>
        <taxon>Pseudomonadati</taxon>
        <taxon>Pseudomonadota</taxon>
        <taxon>Alphaproteobacteria</taxon>
        <taxon>Hyphomicrobiales</taxon>
        <taxon>Cohaesibacteraceae</taxon>
    </lineage>
</organism>
<dbReference type="Pfam" id="PF02690">
    <property type="entry name" value="Na_Pi_cotrans"/>
    <property type="match status" value="2"/>
</dbReference>
<dbReference type="Proteomes" id="UP000199236">
    <property type="component" value="Unassembled WGS sequence"/>
</dbReference>
<feature type="transmembrane region" description="Helical" evidence="7">
    <location>
        <begin position="129"/>
        <end position="146"/>
    </location>
</feature>
<evidence type="ECO:0000256" key="6">
    <source>
        <dbReference type="SAM" id="Coils"/>
    </source>
</evidence>
<accession>A0A1I5LP44</accession>
<dbReference type="NCBIfam" id="NF037997">
    <property type="entry name" value="Na_Pi_symport"/>
    <property type="match status" value="1"/>
</dbReference>
<dbReference type="AlphaFoldDB" id="A0A1I5LP44"/>
<keyword evidence="4 7" id="KW-1133">Transmembrane helix</keyword>
<keyword evidence="6" id="KW-0175">Coiled coil</keyword>
<dbReference type="GO" id="GO:0044341">
    <property type="term" value="P:sodium-dependent phosphate transport"/>
    <property type="evidence" value="ECO:0007669"/>
    <property type="project" value="InterPro"/>
</dbReference>
<evidence type="ECO:0000313" key="9">
    <source>
        <dbReference type="Proteomes" id="UP000199236"/>
    </source>
</evidence>
<protein>
    <submittedName>
        <fullName evidence="8">Phosphate:Na+ symporter</fullName>
    </submittedName>
</protein>
<evidence type="ECO:0000256" key="3">
    <source>
        <dbReference type="ARBA" id="ARBA00022692"/>
    </source>
</evidence>
<feature type="transmembrane region" description="Helical" evidence="7">
    <location>
        <begin position="5"/>
        <end position="21"/>
    </location>
</feature>
<keyword evidence="9" id="KW-1185">Reference proteome</keyword>
<evidence type="ECO:0000256" key="1">
    <source>
        <dbReference type="ARBA" id="ARBA00004651"/>
    </source>
</evidence>
<feature type="transmembrane region" description="Helical" evidence="7">
    <location>
        <begin position="153"/>
        <end position="171"/>
    </location>
</feature>
<dbReference type="GO" id="GO:0005436">
    <property type="term" value="F:sodium:phosphate symporter activity"/>
    <property type="evidence" value="ECO:0007669"/>
    <property type="project" value="InterPro"/>
</dbReference>
<dbReference type="RefSeq" id="WP_210186842.1">
    <property type="nucleotide sequence ID" value="NZ_FOVR01000017.1"/>
</dbReference>
<dbReference type="PANTHER" id="PTHR10010:SF46">
    <property type="entry name" value="SODIUM-DEPENDENT PHOSPHATE TRANSPORT PROTEIN 2B"/>
    <property type="match status" value="1"/>
</dbReference>
<sequence length="613" mass="66987">MLKKILLPLILSLLLIAFWFSSDFQEIAAGVAVFLFGMLMLEDGFKLFSGGFLEKILARATGSTSRSISFGILTTTLMQSSSLVSVITISFLSAGLISLIAGVGIIFGANIGTTTGAWLVAGFGLKVKISAYAMPMLAVAIVLVFQRNKYWRGAGYVLAGLGFLFLGIHFMKEGFEAFKDQFDLTRFAMSGILGLIVYTLVGSAATVVMQSSHATMVLILTGLSAGQISYANALALAIGANIGTTITAIIGSLTANYQGKRLALAHLIFNLVTASVALVFINQLRQAVDFVSLHMGIADTDYALKLAVFHTIFNVLGVAIMLPLMNWLIAFLTQRIAEPKLDISKPKYLNEAVDAFPATIELALRKEVLHLQENAVELIAHGLNIHRHQLYSSNDIARTVQSSRSTFELDIGARYEARVKTLYSAIVDFTSRVGDKDIPHTVLERAYRLRNAATAMVRAVKAIKHMRRNANLFTSKPMGAATDLYNTLRTEIARILAQLHALNQMDEDSRDSAWLEEELAKIKKAKNASTQLVEAHIRAGDLEMQSATSFLNDSDYAYNAMKDLLKAAKAIYSEPESTEEQVERILKSDESGPQLGKIMAEQERDGAFDVHPV</sequence>
<feature type="transmembrane region" description="Helical" evidence="7">
    <location>
        <begin position="230"/>
        <end position="250"/>
    </location>
</feature>
<feature type="transmembrane region" description="Helical" evidence="7">
    <location>
        <begin position="302"/>
        <end position="329"/>
    </location>
</feature>
<comment type="subcellular location">
    <subcellularLocation>
        <location evidence="1">Cell membrane</location>
        <topology evidence="1">Multi-pass membrane protein</topology>
    </subcellularLocation>
</comment>
<name>A0A1I5LP44_9HYPH</name>
<feature type="transmembrane region" description="Helical" evidence="7">
    <location>
        <begin position="83"/>
        <end position="109"/>
    </location>
</feature>
<evidence type="ECO:0000256" key="2">
    <source>
        <dbReference type="ARBA" id="ARBA00022475"/>
    </source>
</evidence>
<feature type="transmembrane region" description="Helical" evidence="7">
    <location>
        <begin position="27"/>
        <end position="45"/>
    </location>
</feature>
<evidence type="ECO:0000256" key="5">
    <source>
        <dbReference type="ARBA" id="ARBA00023136"/>
    </source>
</evidence>